<keyword evidence="1" id="KW-0812">Transmembrane</keyword>
<gene>
    <name evidence="2" type="ORF">S01H4_01671</name>
</gene>
<evidence type="ECO:0000256" key="1">
    <source>
        <dbReference type="SAM" id="Phobius"/>
    </source>
</evidence>
<feature type="transmembrane region" description="Helical" evidence="1">
    <location>
        <begin position="12"/>
        <end position="32"/>
    </location>
</feature>
<evidence type="ECO:0000313" key="2">
    <source>
        <dbReference type="EMBL" id="GAG70435.1"/>
    </source>
</evidence>
<organism evidence="2">
    <name type="scientific">marine sediment metagenome</name>
    <dbReference type="NCBI Taxonomy" id="412755"/>
    <lineage>
        <taxon>unclassified sequences</taxon>
        <taxon>metagenomes</taxon>
        <taxon>ecological metagenomes</taxon>
    </lineage>
</organism>
<comment type="caution">
    <text evidence="2">The sequence shown here is derived from an EMBL/GenBank/DDBJ whole genome shotgun (WGS) entry which is preliminary data.</text>
</comment>
<accession>X0ZL88</accession>
<proteinExistence type="predicted"/>
<protein>
    <submittedName>
        <fullName evidence="2">Uncharacterized protein</fullName>
    </submittedName>
</protein>
<sequence>MLNVIIEFLRHYITFFTLMISFLTLIVIYLTLSAMKSQRKSSFRPNFVMKSQIYGIRFNDEKYLTYDILEENEMKNSSGSKDSPFITVKLFNIGLGPAKYLEIEWDYNVFNLVSLLNENQSQFNFIIEKENDNQDNLIIYSKDRLLFKSGIDFKDYRDYALPVSISSHGIKVFIPISYLEILVSVAFLYKISEGEKEILKYYEIFRSNLKIKTKILYKDVEGNSYEQYFTLGPYLNLLKIFGEGKKDNGSIEFGFNIFEEIKKNKSSTFLV</sequence>
<name>X0ZL88_9ZZZZ</name>
<keyword evidence="1" id="KW-1133">Transmembrane helix</keyword>
<dbReference type="AlphaFoldDB" id="X0ZL88"/>
<keyword evidence="1" id="KW-0472">Membrane</keyword>
<reference evidence="2" key="1">
    <citation type="journal article" date="2014" name="Front. Microbiol.">
        <title>High frequency of phylogenetically diverse reductive dehalogenase-homologous genes in deep subseafloor sedimentary metagenomes.</title>
        <authorList>
            <person name="Kawai M."/>
            <person name="Futagami T."/>
            <person name="Toyoda A."/>
            <person name="Takaki Y."/>
            <person name="Nishi S."/>
            <person name="Hori S."/>
            <person name="Arai W."/>
            <person name="Tsubouchi T."/>
            <person name="Morono Y."/>
            <person name="Uchiyama I."/>
            <person name="Ito T."/>
            <person name="Fujiyama A."/>
            <person name="Inagaki F."/>
            <person name="Takami H."/>
        </authorList>
    </citation>
    <scope>NUCLEOTIDE SEQUENCE</scope>
    <source>
        <strain evidence="2">Expedition CK06-06</strain>
    </source>
</reference>
<dbReference type="EMBL" id="BART01000317">
    <property type="protein sequence ID" value="GAG70435.1"/>
    <property type="molecule type" value="Genomic_DNA"/>
</dbReference>